<dbReference type="OMA" id="MIVLSQH"/>
<dbReference type="Proteomes" id="UP000001396">
    <property type="component" value="Unassembled WGS sequence"/>
</dbReference>
<evidence type="ECO:0000256" key="7">
    <source>
        <dbReference type="ARBA" id="ARBA00022927"/>
    </source>
</evidence>
<dbReference type="SUPFAM" id="SSF48452">
    <property type="entry name" value="TPR-like"/>
    <property type="match status" value="1"/>
</dbReference>
<keyword evidence="5 11" id="KW-0963">Cytoplasm</keyword>
<keyword evidence="9 11" id="KW-0472">Membrane</keyword>
<keyword evidence="13" id="KW-1185">Reference proteome</keyword>
<sequence length="323" mass="36933">MDELFEIKNYYYLGNYQAVVNEVNKRSKQLRAKQDAECYMYRAMIALGDCDMVLREIRESEANPSLQAVRLLASYTQSPNANAETAVATVKKWLTDGVDYNNPIVQLVASTIFYNESNYEDTLRILNKTDNLECMSLLVQTYLKIDRLDLAEKQYAQMKSIDVDATPSLIASTWIAITQGDEQVKVALSVFEELSEKYGPTSLLLNGRATCEILLRRFEKAENLLLLSLEKNSKDPDTIANLIACYIHMKKPVEVTNRYLSQLKSTSPKHHWLESQLHAEQSFDRSKTRFEIVLNCLGSIYRTIAFSCLGVVTLRIGKQIWRL</sequence>
<keyword evidence="4 11" id="KW-0813">Transport</keyword>
<dbReference type="InterPro" id="IPR011990">
    <property type="entry name" value="TPR-like_helical_dom_sf"/>
</dbReference>
<dbReference type="GeneID" id="31358821"/>
<dbReference type="GO" id="GO:0000139">
    <property type="term" value="C:Golgi membrane"/>
    <property type="evidence" value="ECO:0007669"/>
    <property type="project" value="UniProtKB-SubCell"/>
</dbReference>
<dbReference type="STRING" id="670386.D3B4H4"/>
<dbReference type="InParanoid" id="D3B4H4"/>
<evidence type="ECO:0000256" key="3">
    <source>
        <dbReference type="ARBA" id="ARBA00008827"/>
    </source>
</evidence>
<evidence type="ECO:0000256" key="2">
    <source>
        <dbReference type="ARBA" id="ARBA00004347"/>
    </source>
</evidence>
<dbReference type="Gene3D" id="1.25.40.10">
    <property type="entry name" value="Tetratricopeptide repeat domain"/>
    <property type="match status" value="1"/>
</dbReference>
<dbReference type="PIRSF" id="PIRSF016478">
    <property type="entry name" value="Coatomer_esu"/>
    <property type="match status" value="1"/>
</dbReference>
<dbReference type="EMBL" id="ADBJ01000010">
    <property type="protein sequence ID" value="EFA84222.1"/>
    <property type="molecule type" value="Genomic_DNA"/>
</dbReference>
<evidence type="ECO:0000256" key="11">
    <source>
        <dbReference type="PIRNR" id="PIRNR016478"/>
    </source>
</evidence>
<evidence type="ECO:0000256" key="1">
    <source>
        <dbReference type="ARBA" id="ARBA00004255"/>
    </source>
</evidence>
<evidence type="ECO:0000256" key="4">
    <source>
        <dbReference type="ARBA" id="ARBA00022448"/>
    </source>
</evidence>
<dbReference type="GO" id="GO:0015031">
    <property type="term" value="P:protein transport"/>
    <property type="evidence" value="ECO:0007669"/>
    <property type="project" value="UniProtKB-UniRule"/>
</dbReference>
<protein>
    <recommendedName>
        <fullName evidence="11">Coatomer subunit epsilon</fullName>
    </recommendedName>
</protein>
<proteinExistence type="inferred from homology"/>
<dbReference type="InterPro" id="IPR006822">
    <property type="entry name" value="Coatomer_esu"/>
</dbReference>
<evidence type="ECO:0000256" key="8">
    <source>
        <dbReference type="ARBA" id="ARBA00023034"/>
    </source>
</evidence>
<keyword evidence="10 11" id="KW-0968">Cytoplasmic vesicle</keyword>
<organism evidence="12 13">
    <name type="scientific">Heterostelium pallidum (strain ATCC 26659 / Pp 5 / PN500)</name>
    <name type="common">Cellular slime mold</name>
    <name type="synonym">Polysphondylium pallidum</name>
    <dbReference type="NCBI Taxonomy" id="670386"/>
    <lineage>
        <taxon>Eukaryota</taxon>
        <taxon>Amoebozoa</taxon>
        <taxon>Evosea</taxon>
        <taxon>Eumycetozoa</taxon>
        <taxon>Dictyostelia</taxon>
        <taxon>Acytosteliales</taxon>
        <taxon>Acytosteliaceae</taxon>
        <taxon>Heterostelium</taxon>
    </lineage>
</organism>
<evidence type="ECO:0000256" key="10">
    <source>
        <dbReference type="ARBA" id="ARBA00023329"/>
    </source>
</evidence>
<dbReference type="FunCoup" id="D3B4H4">
    <property type="interactions" value="622"/>
</dbReference>
<comment type="similarity">
    <text evidence="3 11">Belongs to the COPE family.</text>
</comment>
<comment type="subcellular location">
    <subcellularLocation>
        <location evidence="2">Cytoplasmic vesicle</location>
        <location evidence="2">COPI-coated vesicle membrane</location>
        <topology evidence="2">Peripheral membrane protein</topology>
        <orientation evidence="2">Cytoplasmic side</orientation>
    </subcellularLocation>
    <subcellularLocation>
        <location evidence="1">Golgi apparatus membrane</location>
        <topology evidence="1">Peripheral membrane protein</topology>
        <orientation evidence="1">Cytoplasmic side</orientation>
    </subcellularLocation>
</comment>
<evidence type="ECO:0000256" key="5">
    <source>
        <dbReference type="ARBA" id="ARBA00022490"/>
    </source>
</evidence>
<dbReference type="Pfam" id="PF04733">
    <property type="entry name" value="Coatomer_E"/>
    <property type="match status" value="1"/>
</dbReference>
<comment type="caution">
    <text evidence="12">The sequence shown here is derived from an EMBL/GenBank/DDBJ whole genome shotgun (WGS) entry which is preliminary data.</text>
</comment>
<dbReference type="PANTHER" id="PTHR10805:SF0">
    <property type="entry name" value="COATOMER SUBUNIT EPSILON"/>
    <property type="match status" value="1"/>
</dbReference>
<dbReference type="GO" id="GO:0005198">
    <property type="term" value="F:structural molecule activity"/>
    <property type="evidence" value="ECO:0007669"/>
    <property type="project" value="UniProtKB-UniRule"/>
</dbReference>
<dbReference type="GO" id="GO:0030126">
    <property type="term" value="C:COPI vesicle coat"/>
    <property type="evidence" value="ECO:0007669"/>
    <property type="project" value="TreeGrafter"/>
</dbReference>
<gene>
    <name evidence="12" type="primary">copE</name>
    <name evidence="12" type="ORF">PPL_03299</name>
</gene>
<dbReference type="GO" id="GO:0006891">
    <property type="term" value="P:intra-Golgi vesicle-mediated transport"/>
    <property type="evidence" value="ECO:0007669"/>
    <property type="project" value="TreeGrafter"/>
</dbReference>
<evidence type="ECO:0000256" key="9">
    <source>
        <dbReference type="ARBA" id="ARBA00023136"/>
    </source>
</evidence>
<dbReference type="AlphaFoldDB" id="D3B4H4"/>
<evidence type="ECO:0000313" key="13">
    <source>
        <dbReference type="Proteomes" id="UP000001396"/>
    </source>
</evidence>
<comment type="function">
    <text evidence="11">The coatomer is a cytosolic protein complex that binds to dilysine motifs and reversibly associates with Golgi non-clathrin-coated vesicles, which further mediate biosynthetic protein transport from the ER, via the Golgi up to the trans Golgi network. The coatomer complex is required for budding from Golgi membranes, and is essential for the retrograde Golgi-to-ER transport of dilysine-tagged proteins.</text>
</comment>
<dbReference type="GO" id="GO:0006888">
    <property type="term" value="P:endoplasmic reticulum to Golgi vesicle-mediated transport"/>
    <property type="evidence" value="ECO:0007669"/>
    <property type="project" value="TreeGrafter"/>
</dbReference>
<evidence type="ECO:0000256" key="6">
    <source>
        <dbReference type="ARBA" id="ARBA00022892"/>
    </source>
</evidence>
<dbReference type="GO" id="GO:0006890">
    <property type="term" value="P:retrograde vesicle-mediated transport, Golgi to endoplasmic reticulum"/>
    <property type="evidence" value="ECO:0007669"/>
    <property type="project" value="UniProtKB-UniRule"/>
</dbReference>
<keyword evidence="6 11" id="KW-0931">ER-Golgi transport</keyword>
<dbReference type="RefSeq" id="XP_020436338.1">
    <property type="nucleotide sequence ID" value="XM_020574266.1"/>
</dbReference>
<dbReference type="PANTHER" id="PTHR10805">
    <property type="entry name" value="COATOMER SUBUNIT EPSILON"/>
    <property type="match status" value="1"/>
</dbReference>
<keyword evidence="7 11" id="KW-0653">Protein transport</keyword>
<reference evidence="12 13" key="1">
    <citation type="journal article" date="2011" name="Genome Res.">
        <title>Phylogeny-wide analysis of social amoeba genomes highlights ancient origins for complex intercellular communication.</title>
        <authorList>
            <person name="Heidel A.J."/>
            <person name="Lawal H.M."/>
            <person name="Felder M."/>
            <person name="Schilde C."/>
            <person name="Helps N.R."/>
            <person name="Tunggal B."/>
            <person name="Rivero F."/>
            <person name="John U."/>
            <person name="Schleicher M."/>
            <person name="Eichinger L."/>
            <person name="Platzer M."/>
            <person name="Noegel A.A."/>
            <person name="Schaap P."/>
            <person name="Gloeckner G."/>
        </authorList>
    </citation>
    <scope>NUCLEOTIDE SEQUENCE [LARGE SCALE GENOMIC DNA]</scope>
    <source>
        <strain evidence="13">ATCC 26659 / Pp 5 / PN500</strain>
    </source>
</reference>
<evidence type="ECO:0000313" key="12">
    <source>
        <dbReference type="EMBL" id="EFA84222.1"/>
    </source>
</evidence>
<accession>D3B4H4</accession>
<name>D3B4H4_HETP5</name>
<keyword evidence="8 11" id="KW-0333">Golgi apparatus</keyword>